<feature type="compositionally biased region" description="Gly residues" evidence="1">
    <location>
        <begin position="1998"/>
        <end position="2010"/>
    </location>
</feature>
<feature type="region of interest" description="Disordered" evidence="1">
    <location>
        <begin position="1573"/>
        <end position="1594"/>
    </location>
</feature>
<feature type="region of interest" description="Disordered" evidence="1">
    <location>
        <begin position="3224"/>
        <end position="3316"/>
    </location>
</feature>
<dbReference type="NCBIfam" id="TIGR01965">
    <property type="entry name" value="VCBS_repeat"/>
    <property type="match status" value="28"/>
</dbReference>
<dbReference type="InterPro" id="IPR010221">
    <property type="entry name" value="VCBS_dom"/>
</dbReference>
<feature type="compositionally biased region" description="Basic and acidic residues" evidence="1">
    <location>
        <begin position="93"/>
        <end position="123"/>
    </location>
</feature>
<reference evidence="3" key="2">
    <citation type="submission" date="2023-01" db="EMBL/GenBank/DDBJ databases">
        <authorList>
            <person name="Sun Q."/>
            <person name="Evtushenko L."/>
        </authorList>
    </citation>
    <scope>NUCLEOTIDE SEQUENCE</scope>
    <source>
        <strain evidence="3">VKM B-2935</strain>
    </source>
</reference>
<evidence type="ECO:0000313" key="4">
    <source>
        <dbReference type="Proteomes" id="UP001143328"/>
    </source>
</evidence>
<protein>
    <recommendedName>
        <fullName evidence="2">Cadherin domain-containing protein</fullName>
    </recommendedName>
</protein>
<organism evidence="3 4">
    <name type="scientific">Pseudomonas turukhanskensis</name>
    <dbReference type="NCBI Taxonomy" id="1806536"/>
    <lineage>
        <taxon>Bacteria</taxon>
        <taxon>Pseudomonadati</taxon>
        <taxon>Pseudomonadota</taxon>
        <taxon>Gammaproteobacteria</taxon>
        <taxon>Pseudomonadales</taxon>
        <taxon>Pseudomonadaceae</taxon>
        <taxon>Pseudomonas</taxon>
    </lineage>
</organism>
<feature type="compositionally biased region" description="Acidic residues" evidence="1">
    <location>
        <begin position="3225"/>
        <end position="3236"/>
    </location>
</feature>
<feature type="compositionally biased region" description="Low complexity" evidence="1">
    <location>
        <begin position="3296"/>
        <end position="3308"/>
    </location>
</feature>
<feature type="compositionally biased region" description="Polar residues" evidence="1">
    <location>
        <begin position="3283"/>
        <end position="3292"/>
    </location>
</feature>
<dbReference type="GO" id="GO:0016020">
    <property type="term" value="C:membrane"/>
    <property type="evidence" value="ECO:0007669"/>
    <property type="project" value="InterPro"/>
</dbReference>
<feature type="compositionally biased region" description="Low complexity" evidence="1">
    <location>
        <begin position="3175"/>
        <end position="3201"/>
    </location>
</feature>
<comment type="caution">
    <text evidence="3">The sequence shown here is derived from an EMBL/GenBank/DDBJ whole genome shotgun (WGS) entry which is preliminary data.</text>
</comment>
<dbReference type="InterPro" id="IPR015919">
    <property type="entry name" value="Cadherin-like_sf"/>
</dbReference>
<dbReference type="SMART" id="SM00112">
    <property type="entry name" value="CA"/>
    <property type="match status" value="3"/>
</dbReference>
<feature type="domain" description="Cadherin" evidence="2">
    <location>
        <begin position="1029"/>
        <end position="1129"/>
    </location>
</feature>
<dbReference type="SUPFAM" id="SSF49313">
    <property type="entry name" value="Cadherin-like"/>
    <property type="match status" value="1"/>
</dbReference>
<dbReference type="InterPro" id="IPR013783">
    <property type="entry name" value="Ig-like_fold"/>
</dbReference>
<dbReference type="RefSeq" id="WP_271197290.1">
    <property type="nucleotide sequence ID" value="NZ_BSFN01000016.1"/>
</dbReference>
<dbReference type="Pfam" id="PF17803">
    <property type="entry name" value="Cadherin_4"/>
    <property type="match status" value="13"/>
</dbReference>
<feature type="region of interest" description="Disordered" evidence="1">
    <location>
        <begin position="1"/>
        <end position="123"/>
    </location>
</feature>
<feature type="region of interest" description="Disordered" evidence="1">
    <location>
        <begin position="142"/>
        <end position="168"/>
    </location>
</feature>
<feature type="domain" description="Cadherin" evidence="2">
    <location>
        <begin position="1346"/>
        <end position="1454"/>
    </location>
</feature>
<feature type="region of interest" description="Disordered" evidence="1">
    <location>
        <begin position="1987"/>
        <end position="2011"/>
    </location>
</feature>
<feature type="compositionally biased region" description="Basic and acidic residues" evidence="1">
    <location>
        <begin position="21"/>
        <end position="40"/>
    </location>
</feature>
<dbReference type="Pfam" id="PF17963">
    <property type="entry name" value="Big_9"/>
    <property type="match status" value="5"/>
</dbReference>
<feature type="compositionally biased region" description="Basic and acidic residues" evidence="1">
    <location>
        <begin position="1"/>
        <end position="12"/>
    </location>
</feature>
<feature type="compositionally biased region" description="Low complexity" evidence="1">
    <location>
        <begin position="60"/>
        <end position="69"/>
    </location>
</feature>
<feature type="domain" description="Cadherin" evidence="2">
    <location>
        <begin position="700"/>
        <end position="808"/>
    </location>
</feature>
<dbReference type="InterPro" id="IPR040853">
    <property type="entry name" value="RapA2_cadherin-like"/>
</dbReference>
<dbReference type="PANTHER" id="PTHR14139">
    <property type="entry name" value="CALSYNTENIN"/>
    <property type="match status" value="1"/>
</dbReference>
<dbReference type="CDD" id="cd11304">
    <property type="entry name" value="Cadherin_repeat"/>
    <property type="match status" value="3"/>
</dbReference>
<dbReference type="Gene3D" id="2.60.40.10">
    <property type="entry name" value="Immunoglobulins"/>
    <property type="match status" value="24"/>
</dbReference>
<name>A0A9W6NHM5_9PSED</name>
<evidence type="ECO:0000256" key="1">
    <source>
        <dbReference type="SAM" id="MobiDB-lite"/>
    </source>
</evidence>
<dbReference type="GO" id="GO:0005509">
    <property type="term" value="F:calcium ion binding"/>
    <property type="evidence" value="ECO:0007669"/>
    <property type="project" value="InterPro"/>
</dbReference>
<dbReference type="InterPro" id="IPR002126">
    <property type="entry name" value="Cadherin-like_dom"/>
</dbReference>
<feature type="compositionally biased region" description="Low complexity" evidence="1">
    <location>
        <begin position="3237"/>
        <end position="3248"/>
    </location>
</feature>
<dbReference type="PROSITE" id="PS50268">
    <property type="entry name" value="CADHERIN_2"/>
    <property type="match status" value="4"/>
</dbReference>
<dbReference type="PANTHER" id="PTHR14139:SF2">
    <property type="entry name" value="CALSYNTENIN-1"/>
    <property type="match status" value="1"/>
</dbReference>
<dbReference type="GO" id="GO:0007156">
    <property type="term" value="P:homophilic cell adhesion via plasma membrane adhesion molecules"/>
    <property type="evidence" value="ECO:0007669"/>
    <property type="project" value="InterPro"/>
</dbReference>
<reference evidence="3" key="1">
    <citation type="journal article" date="2014" name="Int. J. Syst. Evol. Microbiol.">
        <title>Complete genome sequence of Corynebacterium casei LMG S-19264T (=DSM 44701T), isolated from a smear-ripened cheese.</title>
        <authorList>
            <consortium name="US DOE Joint Genome Institute (JGI-PGF)"/>
            <person name="Walter F."/>
            <person name="Albersmeier A."/>
            <person name="Kalinowski J."/>
            <person name="Ruckert C."/>
        </authorList>
    </citation>
    <scope>NUCLEOTIDE SEQUENCE</scope>
    <source>
        <strain evidence="3">VKM B-2935</strain>
    </source>
</reference>
<feature type="compositionally biased region" description="Pro residues" evidence="1">
    <location>
        <begin position="3265"/>
        <end position="3280"/>
    </location>
</feature>
<dbReference type="Proteomes" id="UP001143328">
    <property type="component" value="Unassembled WGS sequence"/>
</dbReference>
<evidence type="ECO:0000313" key="3">
    <source>
        <dbReference type="EMBL" id="GLK91047.1"/>
    </source>
</evidence>
<gene>
    <name evidence="3" type="ORF">GCM10017655_41110</name>
</gene>
<sequence>MAKDFSDSKDGVRPGMNADEAGQRLRARDKSLGQPDRADENSAVGWTEDEIGQTFLDLPATGTGAGAAAEHSGPLASEASDAARIPSTAKAAEGLKHEDSETRAPVEDDIHPTPQDIAHDRKPEESPLLHVTGLSEIRPGAASANVAQLSEPGAGKPDSIHGGGEGIAPLQVTGSVNAELIEDSRQAAVGRLVATGGERGVPYHWQVMAPDGVYGQLSVDSSGNWLYALNNDSPLVQALGEGEHVNESFLLRVTAGGVPPQDLRIVVDVQGTNDRPQILQTSWLSGAVQEDLHSNADGWLRASDVDANDQLRWTLGSSHGRYGELSVDAVTGQWHYTLDNGRAPTQALSQGQQASESFLATVTDEHGATSSARITITVAGSNDGPVIGQFHAAQATEDGVTVLGRIPADDVDALDHLRFSTSAQVVGFTLHEDGSYSFDPSDASYQHLAQGAAQQMVVPVTVTDDHGASATRDLTIILTGSNDLPVFTAIAPRNAVEQGPVLHGQLVAADVDAGDVLTFATPVSVAGFVLNGNGSYSFDPGDPAYQSLPDGAQRVLTIALQVTDNHGGTALQNLVINLTGTNQGAIIGGVSSGSVVEDRVVAGTQQLVTGGRLSILDPDAGESAFVSHQGHDVLQGHYGTLDLDTQGRWHYHADNAQQGVQQLGQGQTLTEHFQIASLDGTPHTIDITLVGTNDLPVVGATSVSSGALVEDAQPHTLAGQLQATDADATSQLSWSLLPYSSQYGTLAIDPNTGAWTYTLDNSRAATQALAEGEQVIERFTAQVTDEHGAVARQDVVITLTGSNDNPVLQQVTTQYLTENGVAVHGQLAAHDVDRGDTLTYGSSAPVAGFSLNADGSWSFDPTNLAYQPLPAGATQTISIPLSVSDEHGGTGTQVLTLVITGTNQGALITGVHSGHVTEDAVVAGSHWLETSGSLMVVDPDRGESQFTPHLAADALVGAYGTLTIDAAGTWHYRADNEQPAIQRLAEGGSAVDYFTVTSADGTAQQISVTLHGVNDAPVISQVSVVAGGVQEDAPRTSVIGQLLASDVDTGAHLTWSLTAGDGTYGSLALDAATGVWTYMLDNSRAATQGLLGGQQAHETFLVTVSDGLGGTAQQQVNVVVTGSNDLPVISGSSAGAVREDAPVHTVGGTLSAVDADSGDTLRWSVVNADGAYGHFSVDPHTGQWSYALDNARAATNALPEGARVEEIFVVQATDSSGQPVSQRVTIDITGSNDLPVLGGSHQAALVEDATKHQATGSLTHSDPDKGDTFHWSAVGSNQGQYGDFSFDLNTGKWSYTLDNARPATDALGKGQQVQEVFHLAGTDSSGTPVFQDVVVRITGSNDLPVISGTTQGTVTEDAPTHTAAGTLTHHDPDNGDSFSWALVNGHGTYGTLNFDTATGQWLYTLDNSRAETQALGEGEQQVEQFTVRGQDASGTPVLQVIAVQVHGSNDNPVIAGVHQGSVVEDVAMIASGALSFSDVDNGDTLGGWQVRAPQGSYGTLAIDEHGNWTYHLDAALSQPIRAGDTVQDSFTVRVSDNHGGFADQQVTLLITGTNDAPAIDPRSPALTGQVTEDKAGATTTQGTIPSGDPDIGDSHRWQITGGTRSGSIEGSYGTLSLDQNGHWVYTLDHARADSLAEGQTVTERFPISVTDAAGERSSAYVQVQVHGANDGPHIGGASTGVVTEDVATSASGRLLSGDVDRLDTAHWQVLGDSHGQFGSLTVDSSGTWHYQLDNASSRVQTLGDNDSASEVFRVQVSDPHGAVDIREVTVRVLGHNDVPFITGVDAGKVIEDTVLKVSGQLLAHDTDNNDQPAFQPAHYAGTYGQFVMVPDGHWSYELFAGPQATVQALSEGETATESFTVAAVDQHGGITYRPVTVTVHGGNDAPVISGVSTGVAIAALSETASGRLIGTDMDRADTTTWQLLDGHGQYGTLSLDSLGRWTYVLEPTDADTRALQAGDQVTDTFRVQLLDDKGGTAEQVVTVTVVGTDVPPTNPGTPGAGGGGGGGGGAPVATLPAVSVATTEDVSTVRTGLLQGALPSGPITWQVVPANGAFGQLSLGANGQWLYTLNNDAPQVQGLNEGQTVQERFAVHGVDAAGNQVQTQFNVTINGSNDIPRIVGVDTGSAVEDKQPQAHGSLTVLDPDMGDVASWNVQQPQGALGVFSVDANGDWQYQLDNAEAQRLNAGDSLIERFQVVAEDGHGGRETHEVVVTVHGTADAPIIPSITQGTAKPGASETLSGQVLAHDADAGDSQVFALVSQPHGQFGTLSLDANGNWQYQLDPASANDALRALAEGEQAVDSFTVQVRDSTGNISQQQIQLQISGSNDAPSISGASTGAVFDPVTLQTSGQLIVSDPDTGDAAVIAAQSVDGAHGHFDMDDSGHWTYRLDSQDSAVRALNEGEQLTETFHVRATDQHGAQVGRDVVITVHGSNDIPLVTGDTQGSTEEDGKVRAQGVLSVSDPDTGDHTEWVNMNTASAYGHFQMDANGAWVYALNNDAPQTQALKEGQVITETFTAHGSDSHGAQVTQVISIEVHGQNDAAVITGQRTGDISEDENVLAGHLVVSGQVHVSDVDSGEGLITAQTLTGSYGALTLRSDGTWRYSADNSQHDIQQLGAGQTLVEHINLTTADGTPYQISITIHGSDDAPVLSAISAQTADEDGPLVTGQLQASDIDQGDTLAYSTTATVAGFTLNADGSYSFDPADPAWQYLAEGVQHRLDIPLTVTDSGGASATQHLLITLTGTNDLPVLSVHAPAPVHDGSQPISGHVTGTDVDIGDVLTFTTSAQVAGFTLDSDGTWHFNPSHADYLSLPEGATLRLAIPLTVTDNHGGSDTQTLLITLTGTNQGASITGTDTATVSEDQGSANGLLQTDGQLAIADPDSHEAIFVAQALSGAYGTFNVDASGAWHYSADNSQPAIQTLGAGESLSEQFVVHSADGTAHSVTVTLTGSNDVPVMSALTQRAADENGGLISGQAQASDVDGHAVLTFSTAAAIAGFTLDADGHYTFDPADPAYQHLAAGETQVLSIDLTVTDDQGATATQPLLITLTGSNNGAVVSGIDHGDLVANQVEPGGFLLETGGQLDVDDPDTGQAQFIAHDAIGGLYGALSIDASGAWHYTADNDQQVIQQLAPGESLTDSFTVATADGTEHPIVVTLTGDGASAAPLPAPEPQQTEVADTPEPAQPAAADDTQASAATESTDAALSHTQEQAMSPVDHYLQFAQMETAPEDGQEPEDASESSPADDAAQQSTPLDGYLQHAGIDPANFSPPDPAHLGSPPPDDAPFSNQDTSVGEQFTPEEPGIAPEGEAIAHQEQNAQ</sequence>
<keyword evidence="4" id="KW-1185">Reference proteome</keyword>
<dbReference type="EMBL" id="BSFN01000016">
    <property type="protein sequence ID" value="GLK91047.1"/>
    <property type="molecule type" value="Genomic_DNA"/>
</dbReference>
<feature type="domain" description="Cadherin" evidence="2">
    <location>
        <begin position="1137"/>
        <end position="1237"/>
    </location>
</feature>
<evidence type="ECO:0000259" key="2">
    <source>
        <dbReference type="PROSITE" id="PS50268"/>
    </source>
</evidence>
<proteinExistence type="predicted"/>
<accession>A0A9W6NHM5</accession>
<feature type="region of interest" description="Disordered" evidence="1">
    <location>
        <begin position="3157"/>
        <end position="3207"/>
    </location>
</feature>